<proteinExistence type="inferred from homology"/>
<keyword evidence="3" id="KW-0547">Nucleotide-binding</keyword>
<dbReference type="SUPFAM" id="SSF53613">
    <property type="entry name" value="Ribokinase-like"/>
    <property type="match status" value="1"/>
</dbReference>
<dbReference type="Pfam" id="PF00294">
    <property type="entry name" value="PfkB"/>
    <property type="match status" value="1"/>
</dbReference>
<evidence type="ECO:0000256" key="6">
    <source>
        <dbReference type="PIRNR" id="PIRNR000535"/>
    </source>
</evidence>
<keyword evidence="4" id="KW-0418">Kinase</keyword>
<evidence type="ECO:0000256" key="5">
    <source>
        <dbReference type="ARBA" id="ARBA00022840"/>
    </source>
</evidence>
<dbReference type="InterPro" id="IPR011611">
    <property type="entry name" value="PfkB_dom"/>
</dbReference>
<dbReference type="Gene3D" id="3.40.1190.20">
    <property type="match status" value="1"/>
</dbReference>
<evidence type="ECO:0000256" key="3">
    <source>
        <dbReference type="ARBA" id="ARBA00022741"/>
    </source>
</evidence>
<evidence type="ECO:0000256" key="1">
    <source>
        <dbReference type="ARBA" id="ARBA00010688"/>
    </source>
</evidence>
<comment type="caution">
    <text evidence="8">The sequence shown here is derived from an EMBL/GenBank/DDBJ whole genome shotgun (WGS) entry which is preliminary data.</text>
</comment>
<evidence type="ECO:0000256" key="4">
    <source>
        <dbReference type="ARBA" id="ARBA00022777"/>
    </source>
</evidence>
<dbReference type="PROSITE" id="PS00584">
    <property type="entry name" value="PFKB_KINASES_2"/>
    <property type="match status" value="1"/>
</dbReference>
<dbReference type="PANTHER" id="PTHR46566:SF5">
    <property type="entry name" value="1-PHOSPHOFRUCTOKINASE"/>
    <property type="match status" value="1"/>
</dbReference>
<comment type="similarity">
    <text evidence="1">Belongs to the carbohydrate kinase PfkB family.</text>
</comment>
<dbReference type="EMBL" id="BAAATD010000005">
    <property type="protein sequence ID" value="GAA2605710.1"/>
    <property type="molecule type" value="Genomic_DNA"/>
</dbReference>
<gene>
    <name evidence="8" type="ORF">GCM10010411_44870</name>
</gene>
<evidence type="ECO:0000259" key="7">
    <source>
        <dbReference type="Pfam" id="PF00294"/>
    </source>
</evidence>
<protein>
    <submittedName>
        <fullName evidence="8">1-phosphofructokinase family hexose kinase</fullName>
    </submittedName>
</protein>
<accession>A0ABN3PXQ9</accession>
<sequence length="301" mass="30166">MILTVTLNAALDVTYETPSVEWGGSNRVGTVRQRAGGKGVNVARVAAALGSAVVATGLVGGVTGDLVLADLDDAGLRHDFVVVGGTSRRTLTVVETSNGAATVLNEPGPAVTADEWQAFRERYGRLQSQADVVVVSGSLPPGVPADAYATLITDSPVPVILDADGETLAFGVQGGPALVKPNADELARATGKTSVIEGARALQSKGAQAVLVSLGPGGLVAVTAEGCWRAVPPEPVNGNPTGAGDAAVAAAARALLAGDAWPDLLRNAVALSAAAVHAPVAGDFDAAAYTRLTKEVTVTPL</sequence>
<evidence type="ECO:0000256" key="2">
    <source>
        <dbReference type="ARBA" id="ARBA00022679"/>
    </source>
</evidence>
<dbReference type="Proteomes" id="UP001501509">
    <property type="component" value="Unassembled WGS sequence"/>
</dbReference>
<dbReference type="InterPro" id="IPR002173">
    <property type="entry name" value="Carboh/pur_kinase_PfkB_CS"/>
</dbReference>
<name>A0ABN3PXQ9_9ACTN</name>
<organism evidence="8 9">
    <name type="scientific">Actinomadura fulvescens</name>
    <dbReference type="NCBI Taxonomy" id="46160"/>
    <lineage>
        <taxon>Bacteria</taxon>
        <taxon>Bacillati</taxon>
        <taxon>Actinomycetota</taxon>
        <taxon>Actinomycetes</taxon>
        <taxon>Streptosporangiales</taxon>
        <taxon>Thermomonosporaceae</taxon>
        <taxon>Actinomadura</taxon>
    </lineage>
</organism>
<dbReference type="PIRSF" id="PIRSF000535">
    <property type="entry name" value="1PFK/6PFK/LacC"/>
    <property type="match status" value="1"/>
</dbReference>
<dbReference type="InterPro" id="IPR017583">
    <property type="entry name" value="Tagatose/fructose_Pkinase"/>
</dbReference>
<dbReference type="RefSeq" id="WP_344543717.1">
    <property type="nucleotide sequence ID" value="NZ_BAAATD010000005.1"/>
</dbReference>
<dbReference type="CDD" id="cd01164">
    <property type="entry name" value="FruK_PfkB_like"/>
    <property type="match status" value="1"/>
</dbReference>
<dbReference type="NCBIfam" id="TIGR03168">
    <property type="entry name" value="1-PFK"/>
    <property type="match status" value="1"/>
</dbReference>
<feature type="domain" description="Carbohydrate kinase PfkB" evidence="7">
    <location>
        <begin position="23"/>
        <end position="279"/>
    </location>
</feature>
<keyword evidence="2 6" id="KW-0808">Transferase</keyword>
<reference evidence="8 9" key="1">
    <citation type="journal article" date="2019" name="Int. J. Syst. Evol. Microbiol.">
        <title>The Global Catalogue of Microorganisms (GCM) 10K type strain sequencing project: providing services to taxonomists for standard genome sequencing and annotation.</title>
        <authorList>
            <consortium name="The Broad Institute Genomics Platform"/>
            <consortium name="The Broad Institute Genome Sequencing Center for Infectious Disease"/>
            <person name="Wu L."/>
            <person name="Ma J."/>
        </authorList>
    </citation>
    <scope>NUCLEOTIDE SEQUENCE [LARGE SCALE GENOMIC DNA]</scope>
    <source>
        <strain evidence="8 9">JCM 6833</strain>
    </source>
</reference>
<keyword evidence="5" id="KW-0067">ATP-binding</keyword>
<evidence type="ECO:0000313" key="8">
    <source>
        <dbReference type="EMBL" id="GAA2605710.1"/>
    </source>
</evidence>
<dbReference type="PANTHER" id="PTHR46566">
    <property type="entry name" value="1-PHOSPHOFRUCTOKINASE-RELATED"/>
    <property type="match status" value="1"/>
</dbReference>
<dbReference type="InterPro" id="IPR029056">
    <property type="entry name" value="Ribokinase-like"/>
</dbReference>
<keyword evidence="9" id="KW-1185">Reference proteome</keyword>
<evidence type="ECO:0000313" key="9">
    <source>
        <dbReference type="Proteomes" id="UP001501509"/>
    </source>
</evidence>